<proteinExistence type="predicted"/>
<dbReference type="Gene3D" id="2.90.10.10">
    <property type="entry name" value="Bulb-type lectin domain"/>
    <property type="match status" value="1"/>
</dbReference>
<evidence type="ECO:0000313" key="2">
    <source>
        <dbReference type="EMBL" id="KAA8515113.1"/>
    </source>
</evidence>
<keyword evidence="3" id="KW-1185">Reference proteome</keyword>
<dbReference type="SUPFAM" id="SSF51110">
    <property type="entry name" value="alpha-D-mannose-specific plant lectins"/>
    <property type="match status" value="1"/>
</dbReference>
<evidence type="ECO:0000313" key="3">
    <source>
        <dbReference type="Proteomes" id="UP000325577"/>
    </source>
</evidence>
<dbReference type="Proteomes" id="UP000325577">
    <property type="component" value="Linkage Group LG9"/>
</dbReference>
<evidence type="ECO:0008006" key="4">
    <source>
        <dbReference type="Google" id="ProtNLM"/>
    </source>
</evidence>
<protein>
    <recommendedName>
        <fullName evidence="4">Bulb-type lectin domain-containing protein</fullName>
    </recommendedName>
</protein>
<sequence length="274" mass="30604">MADKGIRGADVAACTDVVGNVAGEVYNANMAVMTWRLRLMWHNSDQRGAYALATVGLNRGKPVRENATLTFISDGNLILSYDVDGKVAWQTGTANKGVALRSIGPKRLVSRLSNMDPSDGPYSYSMEQRYLVMSYKSKNSQKPLLYYRSDEFGNGKGSLANLVFTSAPESIYNVTYSMLRVDKDGNLRIYTYEEHIDWGAWEVTFRLFDRDNGWESQCKMPRRCGSLGVCEDDQCMECRWLQSLLGWSKSCAPPVQPASMQERGQCGLEQSCGC</sequence>
<name>A0A5J4Z8S5_9ASTE</name>
<reference evidence="2 3" key="1">
    <citation type="submission" date="2019-09" db="EMBL/GenBank/DDBJ databases">
        <title>A chromosome-level genome assembly of the Chinese tupelo Nyssa sinensis.</title>
        <authorList>
            <person name="Yang X."/>
            <person name="Kang M."/>
            <person name="Yang Y."/>
            <person name="Xiong H."/>
            <person name="Wang M."/>
            <person name="Zhang Z."/>
            <person name="Wang Z."/>
            <person name="Wu H."/>
            <person name="Ma T."/>
            <person name="Liu J."/>
            <person name="Xi Z."/>
        </authorList>
    </citation>
    <scope>NUCLEOTIDE SEQUENCE [LARGE SCALE GENOMIC DNA]</scope>
    <source>
        <strain evidence="2">J267</strain>
        <tissue evidence="2">Leaf</tissue>
    </source>
</reference>
<dbReference type="EMBL" id="CM018052">
    <property type="protein sequence ID" value="KAA8515113.1"/>
    <property type="molecule type" value="Genomic_DNA"/>
</dbReference>
<organism evidence="2 3">
    <name type="scientific">Nyssa sinensis</name>
    <dbReference type="NCBI Taxonomy" id="561372"/>
    <lineage>
        <taxon>Eukaryota</taxon>
        <taxon>Viridiplantae</taxon>
        <taxon>Streptophyta</taxon>
        <taxon>Embryophyta</taxon>
        <taxon>Tracheophyta</taxon>
        <taxon>Spermatophyta</taxon>
        <taxon>Magnoliopsida</taxon>
        <taxon>eudicotyledons</taxon>
        <taxon>Gunneridae</taxon>
        <taxon>Pentapetalae</taxon>
        <taxon>asterids</taxon>
        <taxon>Cornales</taxon>
        <taxon>Nyssaceae</taxon>
        <taxon>Nyssa</taxon>
    </lineage>
</organism>
<accession>A0A5J4Z8S5</accession>
<dbReference type="OrthoDB" id="1884773at2759"/>
<gene>
    <name evidence="2" type="ORF">F0562_018292</name>
</gene>
<dbReference type="InterPro" id="IPR036426">
    <property type="entry name" value="Bulb-type_lectin_dom_sf"/>
</dbReference>
<dbReference type="AlphaFoldDB" id="A0A5J4Z8S5"/>
<keyword evidence="1" id="KW-0732">Signal</keyword>
<evidence type="ECO:0000256" key="1">
    <source>
        <dbReference type="ARBA" id="ARBA00022729"/>
    </source>
</evidence>